<dbReference type="PANTHER" id="PTHR31896">
    <property type="entry name" value="FAMILY REGULATORY PROTEIN, PUTATIVE (AFU_ORTHOLOGUE AFUA_3G14730)-RELATED"/>
    <property type="match status" value="1"/>
</dbReference>
<dbReference type="InterPro" id="IPR023213">
    <property type="entry name" value="CAT-like_dom_sf"/>
</dbReference>
<proteinExistence type="predicted"/>
<reference evidence="3 4" key="1">
    <citation type="submission" date="2024-01" db="EMBL/GenBank/DDBJ databases">
        <authorList>
            <person name="Allen C."/>
            <person name="Tagirdzhanova G."/>
        </authorList>
    </citation>
    <scope>NUCLEOTIDE SEQUENCE [LARGE SCALE GENOMIC DNA]</scope>
</reference>
<sequence>MASSTQRIFKPLSPEAAANMDIGVFGQQAGMQIYTQITYVFEAKEDRKTTIATLEAGLARLVKAFPWLGGQILTTNGRRHFAPLPNGPAPLVVKDAPLSLDELRSAGYPFRLLDESVVSPRRTLPSPEEPEDKPVLLVQATFIEGGFLLTVVAHHAAMDMAGQAAVIRWLAKGCRGESYSENDLAIGNCDRLQFIDLLGDDEGGQDPFALIPEQVIQPPPAAPAASATSPPSPPPSSWSYFAFDRTALAALKKGATATLPATAKTSFVSTNDALTAFLWQSIVRARRGRLEASASPPAPSTLARAIDIRRFFGISPEAPSLLQNMTIHTEPVARVAEAPLGELASDLRTAILDEDRLRERTRALATAFIRFPEKSLSSVSFVGSVDTAGGGLMLSSWTLAPDFRQDFGVGHPVAVRRPQFTPVESLAYLMPADADGTVVAGLCLREADRTWLEKDGLFSKHGRYVG</sequence>
<evidence type="ECO:0000313" key="4">
    <source>
        <dbReference type="Proteomes" id="UP001642482"/>
    </source>
</evidence>
<dbReference type="EMBL" id="CAWUHD010000057">
    <property type="protein sequence ID" value="CAK7224995.1"/>
    <property type="molecule type" value="Genomic_DNA"/>
</dbReference>
<keyword evidence="1" id="KW-0808">Transferase</keyword>
<protein>
    <recommendedName>
        <fullName evidence="2">Trichothecene 3-O-acetyltransferase-like N-terminal domain-containing protein</fullName>
    </recommendedName>
</protein>
<feature type="domain" description="Trichothecene 3-O-acetyltransferase-like N-terminal" evidence="2">
    <location>
        <begin position="33"/>
        <end position="174"/>
    </location>
</feature>
<accession>A0ABP0BZ46</accession>
<evidence type="ECO:0000256" key="1">
    <source>
        <dbReference type="ARBA" id="ARBA00022679"/>
    </source>
</evidence>
<evidence type="ECO:0000259" key="2">
    <source>
        <dbReference type="Pfam" id="PF22664"/>
    </source>
</evidence>
<evidence type="ECO:0000313" key="3">
    <source>
        <dbReference type="EMBL" id="CAK7224995.1"/>
    </source>
</evidence>
<dbReference type="Proteomes" id="UP001642482">
    <property type="component" value="Unassembled WGS sequence"/>
</dbReference>
<dbReference type="Gene3D" id="3.30.559.10">
    <property type="entry name" value="Chloramphenicol acetyltransferase-like domain"/>
    <property type="match status" value="2"/>
</dbReference>
<dbReference type="InterPro" id="IPR051283">
    <property type="entry name" value="Sec_Metabolite_Acyltrans"/>
</dbReference>
<gene>
    <name evidence="3" type="ORF">SEUCBS140593_005753</name>
</gene>
<name>A0ABP0BZ46_9PEZI</name>
<keyword evidence="4" id="KW-1185">Reference proteome</keyword>
<organism evidence="3 4">
    <name type="scientific">Sporothrix eucalyptigena</name>
    <dbReference type="NCBI Taxonomy" id="1812306"/>
    <lineage>
        <taxon>Eukaryota</taxon>
        <taxon>Fungi</taxon>
        <taxon>Dikarya</taxon>
        <taxon>Ascomycota</taxon>
        <taxon>Pezizomycotina</taxon>
        <taxon>Sordariomycetes</taxon>
        <taxon>Sordariomycetidae</taxon>
        <taxon>Ophiostomatales</taxon>
        <taxon>Ophiostomataceae</taxon>
        <taxon>Sporothrix</taxon>
    </lineage>
</organism>
<dbReference type="PANTHER" id="PTHR31896:SF64">
    <property type="entry name" value="TRICHOTHECENE 3-O-ACETYLTRANSFERASE"/>
    <property type="match status" value="1"/>
</dbReference>
<dbReference type="SUPFAM" id="SSF52777">
    <property type="entry name" value="CoA-dependent acyltransferases"/>
    <property type="match status" value="1"/>
</dbReference>
<comment type="caution">
    <text evidence="3">The sequence shown here is derived from an EMBL/GenBank/DDBJ whole genome shotgun (WGS) entry which is preliminary data.</text>
</comment>
<dbReference type="InterPro" id="IPR054710">
    <property type="entry name" value="Tri101-like_N"/>
</dbReference>
<dbReference type="Pfam" id="PF22664">
    <property type="entry name" value="TRI-like_N"/>
    <property type="match status" value="1"/>
</dbReference>